<feature type="domain" description="Toprim" evidence="8">
    <location>
        <begin position="80"/>
        <end position="177"/>
    </location>
</feature>
<dbReference type="InterPro" id="IPR006171">
    <property type="entry name" value="TOPRIM_dom"/>
</dbReference>
<evidence type="ECO:0000259" key="8">
    <source>
        <dbReference type="PROSITE" id="PS50880"/>
    </source>
</evidence>
<evidence type="ECO:0000313" key="10">
    <source>
        <dbReference type="Proteomes" id="UP000231456"/>
    </source>
</evidence>
<evidence type="ECO:0000256" key="7">
    <source>
        <dbReference type="HAMAP-Rule" id="MF_00017"/>
    </source>
</evidence>
<comment type="similarity">
    <text evidence="7">Belongs to the RecR family.</text>
</comment>
<keyword evidence="5 7" id="KW-0233">DNA recombination</keyword>
<keyword evidence="6 7" id="KW-0234">DNA repair</keyword>
<dbReference type="InterPro" id="IPR000093">
    <property type="entry name" value="DNA_Rcmb_RecR"/>
</dbReference>
<evidence type="ECO:0000256" key="6">
    <source>
        <dbReference type="ARBA" id="ARBA00023204"/>
    </source>
</evidence>
<dbReference type="InterPro" id="IPR023627">
    <property type="entry name" value="Rcmb_RecR"/>
</dbReference>
<keyword evidence="4 7" id="KW-0862">Zinc</keyword>
<evidence type="ECO:0000313" key="9">
    <source>
        <dbReference type="EMBL" id="PJC52321.1"/>
    </source>
</evidence>
<dbReference type="Pfam" id="PF21176">
    <property type="entry name" value="RecR_HhH"/>
    <property type="match status" value="1"/>
</dbReference>
<evidence type="ECO:0000256" key="5">
    <source>
        <dbReference type="ARBA" id="ARBA00023172"/>
    </source>
</evidence>
<dbReference type="GO" id="GO:0006310">
    <property type="term" value="P:DNA recombination"/>
    <property type="evidence" value="ECO:0007669"/>
    <property type="project" value="UniProtKB-UniRule"/>
</dbReference>
<dbReference type="HAMAP" id="MF_00017">
    <property type="entry name" value="RecR"/>
    <property type="match status" value="1"/>
</dbReference>
<accession>A0A2M8F9C4</accession>
<dbReference type="PANTHER" id="PTHR30446:SF0">
    <property type="entry name" value="RECOMBINATION PROTEIN RECR"/>
    <property type="match status" value="1"/>
</dbReference>
<protein>
    <recommendedName>
        <fullName evidence="7">Recombination protein RecR</fullName>
    </recommendedName>
</protein>
<gene>
    <name evidence="7" type="primary">recR</name>
    <name evidence="9" type="ORF">CO030_03480</name>
</gene>
<dbReference type="GO" id="GO:0003677">
    <property type="term" value="F:DNA binding"/>
    <property type="evidence" value="ECO:0007669"/>
    <property type="project" value="UniProtKB-UniRule"/>
</dbReference>
<name>A0A2M8F9C4_9BACT</name>
<dbReference type="GO" id="GO:0006281">
    <property type="term" value="P:DNA repair"/>
    <property type="evidence" value="ECO:0007669"/>
    <property type="project" value="UniProtKB-UniRule"/>
</dbReference>
<dbReference type="Proteomes" id="UP000231456">
    <property type="component" value="Unassembled WGS sequence"/>
</dbReference>
<organism evidence="9 10">
    <name type="scientific">Candidatus Magasanikbacteria bacterium CG_4_9_14_0_2_um_filter_42_11</name>
    <dbReference type="NCBI Taxonomy" id="1974643"/>
    <lineage>
        <taxon>Bacteria</taxon>
        <taxon>Candidatus Magasanikiibacteriota</taxon>
    </lineage>
</organism>
<dbReference type="CDD" id="cd01025">
    <property type="entry name" value="TOPRIM_recR"/>
    <property type="match status" value="1"/>
</dbReference>
<comment type="function">
    <text evidence="7">May play a role in DNA repair. It seems to be involved in an RecBC-independent recombinational process of DNA repair. It may act with RecF and RecO.</text>
</comment>
<feature type="zinc finger region" description="C4-type" evidence="7">
    <location>
        <begin position="57"/>
        <end position="72"/>
    </location>
</feature>
<sequence length="200" mass="22340">MPYSKPIEQLIRAFSKLPSVGPRTAERFVFHLLKSGKKDVAEITNALKGLIENIKSCETCWDFSDTSPCTMCSDPKRDASTICIVTESQELQQIEKTGAFPGRYHVLRGVIKPGNPDSVRFLKVAELLQRLNNEPIKEIILALNPDLPGETTMLYLQNSIKKEKPDVKVTRLARGLPMGSDLQYADEITLGSALKHRTQT</sequence>
<evidence type="ECO:0000256" key="2">
    <source>
        <dbReference type="ARBA" id="ARBA00022763"/>
    </source>
</evidence>
<dbReference type="NCBIfam" id="TIGR00615">
    <property type="entry name" value="recR"/>
    <property type="match status" value="1"/>
</dbReference>
<dbReference type="Gene3D" id="1.10.8.420">
    <property type="entry name" value="RecR Domain 1"/>
    <property type="match status" value="1"/>
</dbReference>
<dbReference type="SUPFAM" id="SSF111304">
    <property type="entry name" value="Recombination protein RecR"/>
    <property type="match status" value="1"/>
</dbReference>
<dbReference type="PANTHER" id="PTHR30446">
    <property type="entry name" value="RECOMBINATION PROTEIN RECR"/>
    <property type="match status" value="1"/>
</dbReference>
<dbReference type="AlphaFoldDB" id="A0A2M8F9C4"/>
<dbReference type="GO" id="GO:0008270">
    <property type="term" value="F:zinc ion binding"/>
    <property type="evidence" value="ECO:0007669"/>
    <property type="project" value="UniProtKB-KW"/>
</dbReference>
<reference evidence="10" key="1">
    <citation type="submission" date="2017-09" db="EMBL/GenBank/DDBJ databases">
        <title>Depth-based differentiation of microbial function through sediment-hosted aquifers and enrichment of novel symbionts in the deep terrestrial subsurface.</title>
        <authorList>
            <person name="Probst A.J."/>
            <person name="Ladd B."/>
            <person name="Jarett J.K."/>
            <person name="Geller-Mcgrath D.E."/>
            <person name="Sieber C.M.K."/>
            <person name="Emerson J.B."/>
            <person name="Anantharaman K."/>
            <person name="Thomas B.C."/>
            <person name="Malmstrom R."/>
            <person name="Stieglmeier M."/>
            <person name="Klingl A."/>
            <person name="Woyke T."/>
            <person name="Ryan C.M."/>
            <person name="Banfield J.F."/>
        </authorList>
    </citation>
    <scope>NUCLEOTIDE SEQUENCE [LARGE SCALE GENOMIC DNA]</scope>
</reference>
<evidence type="ECO:0000256" key="4">
    <source>
        <dbReference type="ARBA" id="ARBA00022833"/>
    </source>
</evidence>
<keyword evidence="2 7" id="KW-0227">DNA damage</keyword>
<keyword evidence="1 7" id="KW-0479">Metal-binding</keyword>
<dbReference type="Gene3D" id="3.40.1360.10">
    <property type="match status" value="1"/>
</dbReference>
<proteinExistence type="inferred from homology"/>
<dbReference type="Gene3D" id="6.10.250.240">
    <property type="match status" value="1"/>
</dbReference>
<dbReference type="EMBL" id="PFRH01000112">
    <property type="protein sequence ID" value="PJC52321.1"/>
    <property type="molecule type" value="Genomic_DNA"/>
</dbReference>
<keyword evidence="3 7" id="KW-0863">Zinc-finger</keyword>
<dbReference type="Pfam" id="PF13662">
    <property type="entry name" value="Toprim_4"/>
    <property type="match status" value="1"/>
</dbReference>
<evidence type="ECO:0000256" key="3">
    <source>
        <dbReference type="ARBA" id="ARBA00022771"/>
    </source>
</evidence>
<dbReference type="PROSITE" id="PS50880">
    <property type="entry name" value="TOPRIM"/>
    <property type="match status" value="1"/>
</dbReference>
<dbReference type="InterPro" id="IPR034137">
    <property type="entry name" value="TOPRIM_RecR"/>
</dbReference>
<dbReference type="Pfam" id="PF21175">
    <property type="entry name" value="RecR_C"/>
    <property type="match status" value="1"/>
</dbReference>
<comment type="caution">
    <text evidence="9">The sequence shown here is derived from an EMBL/GenBank/DDBJ whole genome shotgun (WGS) entry which is preliminary data.</text>
</comment>
<evidence type="ECO:0000256" key="1">
    <source>
        <dbReference type="ARBA" id="ARBA00022723"/>
    </source>
</evidence>
<dbReference type="SMART" id="SM00493">
    <property type="entry name" value="TOPRIM"/>
    <property type="match status" value="1"/>
</dbReference>